<dbReference type="Proteomes" id="UP000815325">
    <property type="component" value="Unassembled WGS sequence"/>
</dbReference>
<organism evidence="1 2">
    <name type="scientific">Dunaliella salina</name>
    <name type="common">Green alga</name>
    <name type="synonym">Protococcus salinus</name>
    <dbReference type="NCBI Taxonomy" id="3046"/>
    <lineage>
        <taxon>Eukaryota</taxon>
        <taxon>Viridiplantae</taxon>
        <taxon>Chlorophyta</taxon>
        <taxon>core chlorophytes</taxon>
        <taxon>Chlorophyceae</taxon>
        <taxon>CS clade</taxon>
        <taxon>Chlamydomonadales</taxon>
        <taxon>Dunaliellaceae</taxon>
        <taxon>Dunaliella</taxon>
    </lineage>
</organism>
<accession>A0ABQ7H7F2</accession>
<proteinExistence type="predicted"/>
<name>A0ABQ7H7F2_DUNSA</name>
<evidence type="ECO:0000313" key="1">
    <source>
        <dbReference type="EMBL" id="KAF5842782.1"/>
    </source>
</evidence>
<keyword evidence="2" id="KW-1185">Reference proteome</keyword>
<comment type="caution">
    <text evidence="1">The sequence shown here is derived from an EMBL/GenBank/DDBJ whole genome shotgun (WGS) entry which is preliminary data.</text>
</comment>
<evidence type="ECO:0000313" key="2">
    <source>
        <dbReference type="Proteomes" id="UP000815325"/>
    </source>
</evidence>
<gene>
    <name evidence="1" type="ORF">DUNSADRAFT_5154</name>
</gene>
<protein>
    <submittedName>
        <fullName evidence="1">Uncharacterized protein</fullName>
    </submittedName>
</protein>
<dbReference type="EMBL" id="MU069455">
    <property type="protein sequence ID" value="KAF5842782.1"/>
    <property type="molecule type" value="Genomic_DNA"/>
</dbReference>
<sequence length="104" mass="11662">MGTWPDMSIGPTKSDELDLTGMFVPSLQEREEHLSKQLSIFSDGIGMKDTQVHTYEHLRLLLEKIIQEVTGTNLTVALEGSIHSKTGFRMETATIQQETKDLSL</sequence>
<reference evidence="1" key="1">
    <citation type="submission" date="2017-08" db="EMBL/GenBank/DDBJ databases">
        <authorList>
            <person name="Polle J.E."/>
            <person name="Barry K."/>
            <person name="Cushman J."/>
            <person name="Schmutz J."/>
            <person name="Tran D."/>
            <person name="Hathwaick L.T."/>
            <person name="Yim W.C."/>
            <person name="Jenkins J."/>
            <person name="Mckie-Krisberg Z.M."/>
            <person name="Prochnik S."/>
            <person name="Lindquist E."/>
            <person name="Dockter R.B."/>
            <person name="Adam C."/>
            <person name="Molina H."/>
            <person name="Bunkerborg J."/>
            <person name="Jin E."/>
            <person name="Buchheim M."/>
            <person name="Magnuson J."/>
        </authorList>
    </citation>
    <scope>NUCLEOTIDE SEQUENCE</scope>
    <source>
        <strain evidence="1">CCAP 19/18</strain>
    </source>
</reference>